<dbReference type="EMBL" id="CP000697">
    <property type="protein sequence ID" value="ABQ32077.1"/>
    <property type="molecule type" value="Genomic_DNA"/>
</dbReference>
<dbReference type="KEGG" id="acr:Acry_2887"/>
<dbReference type="HOGENOM" id="CLU_2327478_0_0_5"/>
<proteinExistence type="predicted"/>
<evidence type="ECO:0000313" key="1">
    <source>
        <dbReference type="EMBL" id="ABQ32077.1"/>
    </source>
</evidence>
<protein>
    <submittedName>
        <fullName evidence="1">Uncharacterized protein</fullName>
    </submittedName>
</protein>
<dbReference type="AlphaFoldDB" id="A5G2J5"/>
<accession>A5G2J5</accession>
<keyword evidence="2" id="KW-1185">Reference proteome</keyword>
<evidence type="ECO:0000313" key="2">
    <source>
        <dbReference type="Proteomes" id="UP000000245"/>
    </source>
</evidence>
<dbReference type="Proteomes" id="UP000000245">
    <property type="component" value="Chromosome"/>
</dbReference>
<sequence length="98" mass="10911">MIRPSIVERLQSPLPAQRRMSRHLPTGSNVVRCGLDVPSCRQNDCRTEGAAATWRPGLLFAGRHCGIMFRGLCITEHGAIHDSRDKTRGNHEHDGDPE</sequence>
<name>A5G2J5_ACICJ</name>
<dbReference type="STRING" id="349163.Acry_2887"/>
<gene>
    <name evidence="1" type="ordered locus">Acry_2887</name>
</gene>
<organism evidence="1 2">
    <name type="scientific">Acidiphilium cryptum (strain JF-5)</name>
    <dbReference type="NCBI Taxonomy" id="349163"/>
    <lineage>
        <taxon>Bacteria</taxon>
        <taxon>Pseudomonadati</taxon>
        <taxon>Pseudomonadota</taxon>
        <taxon>Alphaproteobacteria</taxon>
        <taxon>Acetobacterales</taxon>
        <taxon>Acidocellaceae</taxon>
        <taxon>Acidiphilium</taxon>
    </lineage>
</organism>
<reference evidence="1 2" key="1">
    <citation type="submission" date="2007-05" db="EMBL/GenBank/DDBJ databases">
        <title>Complete sequence of chromosome of Acidiphilium cryptum JF-5.</title>
        <authorList>
            <consortium name="US DOE Joint Genome Institute"/>
            <person name="Copeland A."/>
            <person name="Lucas S."/>
            <person name="Lapidus A."/>
            <person name="Barry K."/>
            <person name="Detter J.C."/>
            <person name="Glavina del Rio T."/>
            <person name="Hammon N."/>
            <person name="Israni S."/>
            <person name="Dalin E."/>
            <person name="Tice H."/>
            <person name="Pitluck S."/>
            <person name="Sims D."/>
            <person name="Brettin T."/>
            <person name="Bruce D."/>
            <person name="Han C."/>
            <person name="Schmutz J."/>
            <person name="Larimer F."/>
            <person name="Land M."/>
            <person name="Hauser L."/>
            <person name="Kyrpides N."/>
            <person name="Kim E."/>
            <person name="Magnuson T."/>
            <person name="Richardson P."/>
        </authorList>
    </citation>
    <scope>NUCLEOTIDE SEQUENCE [LARGE SCALE GENOMIC DNA]</scope>
    <source>
        <strain evidence="1 2">JF-5</strain>
    </source>
</reference>